<reference evidence="2" key="2">
    <citation type="submission" date="2021-08" db="EMBL/GenBank/DDBJ databases">
        <authorList>
            <person name="Tani A."/>
            <person name="Ola A."/>
            <person name="Ogura Y."/>
            <person name="Katsura K."/>
            <person name="Hayashi T."/>
        </authorList>
    </citation>
    <scope>NUCLEOTIDE SEQUENCE</scope>
    <source>
        <strain evidence="2">DSM 16372</strain>
    </source>
</reference>
<gene>
    <name evidence="2" type="ORF">BHAOGJBA_4544</name>
</gene>
<dbReference type="InterPro" id="IPR054189">
    <property type="entry name" value="DUF6894"/>
</dbReference>
<dbReference type="RefSeq" id="WP_012452127.1">
    <property type="nucleotide sequence ID" value="NZ_BPQO01000023.1"/>
</dbReference>
<sequence>MPRYFLDFQDGELWLRDDEGQDYESLQAARDAAIAALPDIGREAPPPDGKRAFVAYVRDEAGAQLCTIRLNLAAECDPKGQTRDR</sequence>
<feature type="domain" description="DUF6894" evidence="1">
    <location>
        <begin position="3"/>
        <end position="70"/>
    </location>
</feature>
<dbReference type="EMBL" id="BPQO01000023">
    <property type="protein sequence ID" value="GJD91000.1"/>
    <property type="molecule type" value="Genomic_DNA"/>
</dbReference>
<name>A0AAV4ZSR0_9HYPH</name>
<dbReference type="Pfam" id="PF21834">
    <property type="entry name" value="DUF6894"/>
    <property type="match status" value="1"/>
</dbReference>
<evidence type="ECO:0000313" key="2">
    <source>
        <dbReference type="EMBL" id="GJD91000.1"/>
    </source>
</evidence>
<dbReference type="AlphaFoldDB" id="A0AAV4ZSR0"/>
<protein>
    <recommendedName>
        <fullName evidence="1">DUF6894 domain-containing protein</fullName>
    </recommendedName>
</protein>
<keyword evidence="3" id="KW-1185">Reference proteome</keyword>
<organism evidence="2 3">
    <name type="scientific">Methylobacterium hispanicum</name>
    <dbReference type="NCBI Taxonomy" id="270350"/>
    <lineage>
        <taxon>Bacteria</taxon>
        <taxon>Pseudomonadati</taxon>
        <taxon>Pseudomonadota</taxon>
        <taxon>Alphaproteobacteria</taxon>
        <taxon>Hyphomicrobiales</taxon>
        <taxon>Methylobacteriaceae</taxon>
        <taxon>Methylobacterium</taxon>
    </lineage>
</organism>
<comment type="caution">
    <text evidence="2">The sequence shown here is derived from an EMBL/GenBank/DDBJ whole genome shotgun (WGS) entry which is preliminary data.</text>
</comment>
<evidence type="ECO:0000313" key="3">
    <source>
        <dbReference type="Proteomes" id="UP001055247"/>
    </source>
</evidence>
<reference evidence="2" key="1">
    <citation type="journal article" date="2016" name="Front. Microbiol.">
        <title>Genome Sequence of the Piezophilic, Mesophilic Sulfate-Reducing Bacterium Desulfovibrio indicus J2T.</title>
        <authorList>
            <person name="Cao J."/>
            <person name="Maignien L."/>
            <person name="Shao Z."/>
            <person name="Alain K."/>
            <person name="Jebbar M."/>
        </authorList>
    </citation>
    <scope>NUCLEOTIDE SEQUENCE</scope>
    <source>
        <strain evidence="2">DSM 16372</strain>
    </source>
</reference>
<evidence type="ECO:0000259" key="1">
    <source>
        <dbReference type="Pfam" id="PF21834"/>
    </source>
</evidence>
<proteinExistence type="predicted"/>
<dbReference type="Proteomes" id="UP001055247">
    <property type="component" value="Unassembled WGS sequence"/>
</dbReference>
<accession>A0AAV4ZSR0</accession>